<name>A0A1E4TNG4_PACTA</name>
<evidence type="ECO:0000313" key="11">
    <source>
        <dbReference type="EMBL" id="ODV93294.1"/>
    </source>
</evidence>
<dbReference type="GO" id="GO:0004177">
    <property type="term" value="F:aminopeptidase activity"/>
    <property type="evidence" value="ECO:0007669"/>
    <property type="project" value="UniProtKB-KW"/>
</dbReference>
<evidence type="ECO:0000256" key="7">
    <source>
        <dbReference type="SAM" id="MobiDB-lite"/>
    </source>
</evidence>
<keyword evidence="4" id="KW-0378">Hydrolase</keyword>
<keyword evidence="3" id="KW-0645">Protease</keyword>
<evidence type="ECO:0000256" key="2">
    <source>
        <dbReference type="ARBA" id="ARBA00022438"/>
    </source>
</evidence>
<dbReference type="EMBL" id="KV454018">
    <property type="protein sequence ID" value="ODV93294.1"/>
    <property type="molecule type" value="Genomic_DNA"/>
</dbReference>
<feature type="domain" description="Dipeptidylpeptidase IV N-terminal" evidence="10">
    <location>
        <begin position="271"/>
        <end position="649"/>
    </location>
</feature>
<dbReference type="GO" id="GO:0006508">
    <property type="term" value="P:proteolysis"/>
    <property type="evidence" value="ECO:0007669"/>
    <property type="project" value="UniProtKB-KW"/>
</dbReference>
<dbReference type="OrthoDB" id="16520at2759"/>
<dbReference type="InterPro" id="IPR050278">
    <property type="entry name" value="Serine_Prot_S9B/DPPIV"/>
</dbReference>
<keyword evidence="12" id="KW-1185">Reference proteome</keyword>
<keyword evidence="6" id="KW-0325">Glycoprotein</keyword>
<evidence type="ECO:0000256" key="3">
    <source>
        <dbReference type="ARBA" id="ARBA00022670"/>
    </source>
</evidence>
<proteinExistence type="inferred from homology"/>
<feature type="region of interest" description="Disordered" evidence="7">
    <location>
        <begin position="55"/>
        <end position="89"/>
    </location>
</feature>
<dbReference type="GO" id="GO:0007323">
    <property type="term" value="P:peptide pheromone maturation"/>
    <property type="evidence" value="ECO:0007669"/>
    <property type="project" value="EnsemblFungi"/>
</dbReference>
<dbReference type="PANTHER" id="PTHR11731:SF160">
    <property type="entry name" value="DIPEPTIDYL AMINOPEPTIDASE A"/>
    <property type="match status" value="1"/>
</dbReference>
<dbReference type="STRING" id="669874.A0A1E4TNG4"/>
<keyword evidence="2" id="KW-0031">Aminopeptidase</keyword>
<evidence type="ECO:0000256" key="1">
    <source>
        <dbReference type="ARBA" id="ARBA00006150"/>
    </source>
</evidence>
<evidence type="ECO:0000256" key="5">
    <source>
        <dbReference type="ARBA" id="ARBA00022825"/>
    </source>
</evidence>
<protein>
    <recommendedName>
        <fullName evidence="13">Dipeptidyl aminopeptidase A</fullName>
    </recommendedName>
</protein>
<dbReference type="InterPro" id="IPR029058">
    <property type="entry name" value="AB_hydrolase_fold"/>
</dbReference>
<dbReference type="Pfam" id="PF00930">
    <property type="entry name" value="DPPIV_N"/>
    <property type="match status" value="1"/>
</dbReference>
<accession>A0A1E4TNG4</accession>
<dbReference type="GO" id="GO:0005802">
    <property type="term" value="C:trans-Golgi network"/>
    <property type="evidence" value="ECO:0007669"/>
    <property type="project" value="EnsemblFungi"/>
</dbReference>
<evidence type="ECO:0000256" key="8">
    <source>
        <dbReference type="SAM" id="Phobius"/>
    </source>
</evidence>
<dbReference type="GO" id="GO:0005886">
    <property type="term" value="C:plasma membrane"/>
    <property type="evidence" value="ECO:0007669"/>
    <property type="project" value="TreeGrafter"/>
</dbReference>
<dbReference type="GO" id="GO:0008239">
    <property type="term" value="F:dipeptidyl-peptidase activity"/>
    <property type="evidence" value="ECO:0007669"/>
    <property type="project" value="TreeGrafter"/>
</dbReference>
<dbReference type="SUPFAM" id="SSF53474">
    <property type="entry name" value="alpha/beta-Hydrolases"/>
    <property type="match status" value="1"/>
</dbReference>
<keyword evidence="5" id="KW-0720">Serine protease</keyword>
<evidence type="ECO:0000313" key="12">
    <source>
        <dbReference type="Proteomes" id="UP000094236"/>
    </source>
</evidence>
<evidence type="ECO:0000256" key="6">
    <source>
        <dbReference type="ARBA" id="ARBA00023180"/>
    </source>
</evidence>
<evidence type="ECO:0000259" key="9">
    <source>
        <dbReference type="Pfam" id="PF00326"/>
    </source>
</evidence>
<dbReference type="Proteomes" id="UP000094236">
    <property type="component" value="Unassembled WGS sequence"/>
</dbReference>
<keyword evidence="8" id="KW-1133">Transmembrane helix</keyword>
<comment type="similarity">
    <text evidence="1">Belongs to the peptidase S9B family.</text>
</comment>
<evidence type="ECO:0000256" key="4">
    <source>
        <dbReference type="ARBA" id="ARBA00022801"/>
    </source>
</evidence>
<evidence type="ECO:0008006" key="13">
    <source>
        <dbReference type="Google" id="ProtNLM"/>
    </source>
</evidence>
<keyword evidence="8" id="KW-0812">Transmembrane</keyword>
<dbReference type="InterPro" id="IPR002469">
    <property type="entry name" value="Peptidase_S9B_N"/>
</dbReference>
<dbReference type="InterPro" id="IPR001375">
    <property type="entry name" value="Peptidase_S9_cat"/>
</dbReference>
<dbReference type="GO" id="GO:0008236">
    <property type="term" value="F:serine-type peptidase activity"/>
    <property type="evidence" value="ECO:0007669"/>
    <property type="project" value="UniProtKB-KW"/>
</dbReference>
<feature type="compositionally biased region" description="Low complexity" evidence="7">
    <location>
        <begin position="57"/>
        <end position="66"/>
    </location>
</feature>
<dbReference type="AlphaFoldDB" id="A0A1E4TNG4"/>
<evidence type="ECO:0000259" key="10">
    <source>
        <dbReference type="Pfam" id="PF00930"/>
    </source>
</evidence>
<sequence>MFARIQDPFSNNNDNNDRLFDQDIELQQASSFVKSSSDSSSSCASIVLENLNQYSERQQQQQRQQQQPPPPPPASASAPPPPIDQSFNIDDEDYYRGEENNGGLVLDELNLYEKFRRRWMWKQKQICLVLFGVFFIVWLIALISYSKGGSAFRNINKYTPEVGSNRTDLHTSRPSSIASNLENPVVIDGIDKKRKITLDELRTGRFYVHDVNVKLLDTDYDDEGVYLEQIAGQFVLRKNSNPNFKQVILEEAEFQYGDEILQVSGFELNHKLDKALISTDVIKEYRYSSFARYWIYDLNTKEIEPLYEQILKDNDNDNVGGNFKIIPGLSFAQWSPMANYVTFVLDNNVFVKKLSSNEVLQLTTDGSSNIFNGKSDWIYEEEVLGTDVAIWWAPDESGFVFLTLNDTNVPTYDLEFFVQQSDAKYPVIESLKYPKPGYNNPIPTLHSYNVIENKLEIISHLDSKLGDDFIVYDCAYIDNENVLIKETDRESNILDVRVYNPKNSNSKVVRTVDAVKEYNGWHEQVNAVTIIPPSETYSRSNYGYVDQVVIDGYPHLAYFAKIDDSSPYTILTSGDWEVLNDGIKFNAQTNKIFFLANKKSYLDHHLYSVNLDGQNLTSLTNDSQNGHYTVNYSPSGRYCVLNYKGPDLPIQKIVDLNHFSENYYEDSIAINNNIKAKLAQETFQIPKTKQHEVTVMDGTKDSLDLTVIEVLPENFDPNKKYPLLVSVYGGPGSQKLSLEYEVRLEQVICSSLDAIVIYIDPRGTGGRGWKFRSYANKNLGYWEPRDITDATKLYMESKSYIDTSKVAIWGWSYGGYTTLKTLEYDTGNVFKYGMAVAPVTDWTFYDSVYTERYMDKPLNNKQGYKQSSIKNIKNFANVKKFLIMHGTADDNVHFQNTLSLLDKFDTNSIENYDVHIFPDSNHSIYYNNANTIVFDKLYNWLKNAFEGKFQ</sequence>
<dbReference type="FunFam" id="3.40.50.1820:FF:000003">
    <property type="entry name" value="Dipeptidyl peptidase 4"/>
    <property type="match status" value="1"/>
</dbReference>
<keyword evidence="8" id="KW-0472">Membrane</keyword>
<feature type="transmembrane region" description="Helical" evidence="8">
    <location>
        <begin position="126"/>
        <end position="145"/>
    </location>
</feature>
<dbReference type="SUPFAM" id="SSF82171">
    <property type="entry name" value="DPP6 N-terminal domain-like"/>
    <property type="match status" value="1"/>
</dbReference>
<reference evidence="12" key="1">
    <citation type="submission" date="2016-05" db="EMBL/GenBank/DDBJ databases">
        <title>Comparative genomics of biotechnologically important yeasts.</title>
        <authorList>
            <consortium name="DOE Joint Genome Institute"/>
            <person name="Riley R."/>
            <person name="Haridas S."/>
            <person name="Wolfe K.H."/>
            <person name="Lopes M.R."/>
            <person name="Hittinger C.T."/>
            <person name="Goker M."/>
            <person name="Salamov A."/>
            <person name="Wisecaver J."/>
            <person name="Long T.M."/>
            <person name="Aerts A.L."/>
            <person name="Barry K."/>
            <person name="Choi C."/>
            <person name="Clum A."/>
            <person name="Coughlan A.Y."/>
            <person name="Deshpande S."/>
            <person name="Douglass A.P."/>
            <person name="Hanson S.J."/>
            <person name="Klenk H.-P."/>
            <person name="Labutti K."/>
            <person name="Lapidus A."/>
            <person name="Lindquist E."/>
            <person name="Lipzen A."/>
            <person name="Meier-Kolthoff J.P."/>
            <person name="Ohm R.A."/>
            <person name="Otillar R.P."/>
            <person name="Pangilinan J."/>
            <person name="Peng Y."/>
            <person name="Rokas A."/>
            <person name="Rosa C.A."/>
            <person name="Scheuner C."/>
            <person name="Sibirny A.A."/>
            <person name="Slot J.C."/>
            <person name="Stielow J.B."/>
            <person name="Sun H."/>
            <person name="Kurtzman C.P."/>
            <person name="Blackwell M."/>
            <person name="Grigoriev I.V."/>
            <person name="Jeffries T.W."/>
        </authorList>
    </citation>
    <scope>NUCLEOTIDE SEQUENCE [LARGE SCALE GENOMIC DNA]</scope>
    <source>
        <strain evidence="12">NRRL Y-2460</strain>
    </source>
</reference>
<dbReference type="Gene3D" id="2.140.10.30">
    <property type="entry name" value="Dipeptidylpeptidase IV, N-terminal domain"/>
    <property type="match status" value="1"/>
</dbReference>
<feature type="compositionally biased region" description="Pro residues" evidence="7">
    <location>
        <begin position="67"/>
        <end position="83"/>
    </location>
</feature>
<dbReference type="Pfam" id="PF00326">
    <property type="entry name" value="Peptidase_S9"/>
    <property type="match status" value="1"/>
</dbReference>
<dbReference type="Gene3D" id="3.40.50.1820">
    <property type="entry name" value="alpha/beta hydrolase"/>
    <property type="match status" value="1"/>
</dbReference>
<feature type="domain" description="Peptidase S9 prolyl oligopeptidase catalytic" evidence="9">
    <location>
        <begin position="742"/>
        <end position="946"/>
    </location>
</feature>
<gene>
    <name evidence="11" type="ORF">PACTADRAFT_51904</name>
</gene>
<dbReference type="PANTHER" id="PTHR11731">
    <property type="entry name" value="PROTEASE FAMILY S9B,C DIPEPTIDYL-PEPTIDASE IV-RELATED"/>
    <property type="match status" value="1"/>
</dbReference>
<feature type="region of interest" description="Disordered" evidence="7">
    <location>
        <begin position="1"/>
        <end position="22"/>
    </location>
</feature>
<organism evidence="11 12">
    <name type="scientific">Pachysolen tannophilus NRRL Y-2460</name>
    <dbReference type="NCBI Taxonomy" id="669874"/>
    <lineage>
        <taxon>Eukaryota</taxon>
        <taxon>Fungi</taxon>
        <taxon>Dikarya</taxon>
        <taxon>Ascomycota</taxon>
        <taxon>Saccharomycotina</taxon>
        <taxon>Pichiomycetes</taxon>
        <taxon>Pachysolenaceae</taxon>
        <taxon>Pachysolen</taxon>
    </lineage>
</organism>